<keyword evidence="1" id="KW-0732">Signal</keyword>
<evidence type="ECO:0000313" key="3">
    <source>
        <dbReference type="Proteomes" id="UP000747542"/>
    </source>
</evidence>
<sequence length="221" mass="24668">MTIDAQLVMMMVVQVALVVQLVTSPQMVTAIVTGPKLPARSTISPAAYLLRTRVAQRKLGATLQEPLPPPLNTTRQTTITTCPLLHLQQLLEHLSKTLGFMLSMLPQSLEELEEAMWNDPIQYNFFREDGRVILDVNNCVECYAKDPTVRTSSVCLLTWINTVEHSSPVSYTVEHSSPVSYTVEHSSPVSYTVEHSSPVSYTVEHSSPVSYTVLQLSIRQR</sequence>
<name>A0A8J5NCY4_HOMAM</name>
<dbReference type="AlphaFoldDB" id="A0A8J5NCY4"/>
<feature type="chain" id="PRO_5035189022" evidence="1">
    <location>
        <begin position="31"/>
        <end position="221"/>
    </location>
</feature>
<evidence type="ECO:0000256" key="1">
    <source>
        <dbReference type="SAM" id="SignalP"/>
    </source>
</evidence>
<reference evidence="2" key="1">
    <citation type="journal article" date="2021" name="Sci. Adv.">
        <title>The American lobster genome reveals insights on longevity, neural, and immune adaptations.</title>
        <authorList>
            <person name="Polinski J.M."/>
            <person name="Zimin A.V."/>
            <person name="Clark K.F."/>
            <person name="Kohn A.B."/>
            <person name="Sadowski N."/>
            <person name="Timp W."/>
            <person name="Ptitsyn A."/>
            <person name="Khanna P."/>
            <person name="Romanova D.Y."/>
            <person name="Williams P."/>
            <person name="Greenwood S.J."/>
            <person name="Moroz L.L."/>
            <person name="Walt D.R."/>
            <person name="Bodnar A.G."/>
        </authorList>
    </citation>
    <scope>NUCLEOTIDE SEQUENCE</scope>
    <source>
        <strain evidence="2">GMGI-L3</strain>
    </source>
</reference>
<dbReference type="Proteomes" id="UP000747542">
    <property type="component" value="Unassembled WGS sequence"/>
</dbReference>
<feature type="signal peptide" evidence="1">
    <location>
        <begin position="1"/>
        <end position="30"/>
    </location>
</feature>
<organism evidence="2 3">
    <name type="scientific">Homarus americanus</name>
    <name type="common">American lobster</name>
    <dbReference type="NCBI Taxonomy" id="6706"/>
    <lineage>
        <taxon>Eukaryota</taxon>
        <taxon>Metazoa</taxon>
        <taxon>Ecdysozoa</taxon>
        <taxon>Arthropoda</taxon>
        <taxon>Crustacea</taxon>
        <taxon>Multicrustacea</taxon>
        <taxon>Malacostraca</taxon>
        <taxon>Eumalacostraca</taxon>
        <taxon>Eucarida</taxon>
        <taxon>Decapoda</taxon>
        <taxon>Pleocyemata</taxon>
        <taxon>Astacidea</taxon>
        <taxon>Nephropoidea</taxon>
        <taxon>Nephropidae</taxon>
        <taxon>Homarus</taxon>
    </lineage>
</organism>
<evidence type="ECO:0000313" key="2">
    <source>
        <dbReference type="EMBL" id="KAG7177026.1"/>
    </source>
</evidence>
<accession>A0A8J5NCY4</accession>
<dbReference type="EMBL" id="JAHLQT010002534">
    <property type="protein sequence ID" value="KAG7177026.1"/>
    <property type="molecule type" value="Genomic_DNA"/>
</dbReference>
<keyword evidence="3" id="KW-1185">Reference proteome</keyword>
<comment type="caution">
    <text evidence="2">The sequence shown here is derived from an EMBL/GenBank/DDBJ whole genome shotgun (WGS) entry which is preliminary data.</text>
</comment>
<gene>
    <name evidence="2" type="ORF">Hamer_G000245</name>
</gene>
<protein>
    <submittedName>
        <fullName evidence="2">Uncharacterized protein</fullName>
    </submittedName>
</protein>
<proteinExistence type="predicted"/>